<protein>
    <recommendedName>
        <fullName evidence="4">DUF3426 domain-containing protein</fullName>
    </recommendedName>
</protein>
<feature type="compositionally biased region" description="Pro residues" evidence="1">
    <location>
        <begin position="38"/>
        <end position="52"/>
    </location>
</feature>
<evidence type="ECO:0000313" key="2">
    <source>
        <dbReference type="EMBL" id="MBE1237248.1"/>
    </source>
</evidence>
<feature type="compositionally biased region" description="Low complexity" evidence="1">
    <location>
        <begin position="279"/>
        <end position="297"/>
    </location>
</feature>
<evidence type="ECO:0008006" key="4">
    <source>
        <dbReference type="Google" id="ProtNLM"/>
    </source>
</evidence>
<dbReference type="AlphaFoldDB" id="A0A8J7CCG2"/>
<comment type="caution">
    <text evidence="2">The sequence shown here is derived from an EMBL/GenBank/DDBJ whole genome shotgun (WGS) entry which is preliminary data.</text>
</comment>
<feature type="region of interest" description="Disordered" evidence="1">
    <location>
        <begin position="1"/>
        <end position="247"/>
    </location>
</feature>
<dbReference type="RefSeq" id="WP_192534453.1">
    <property type="nucleotide sequence ID" value="NZ_JACZHT010000004.1"/>
</dbReference>
<dbReference type="Proteomes" id="UP000631034">
    <property type="component" value="Unassembled WGS sequence"/>
</dbReference>
<feature type="compositionally biased region" description="Low complexity" evidence="1">
    <location>
        <begin position="20"/>
        <end position="37"/>
    </location>
</feature>
<keyword evidence="3" id="KW-1185">Reference proteome</keyword>
<dbReference type="EMBL" id="JACZHT010000004">
    <property type="protein sequence ID" value="MBE1237248.1"/>
    <property type="molecule type" value="Genomic_DNA"/>
</dbReference>
<gene>
    <name evidence="2" type="ORF">IHV25_06265</name>
</gene>
<accession>A0A8J7CCG2</accession>
<sequence length="474" mass="49605">MTGAASRPEYGTGESSPDSAPWQAPDRAAPDPAASHEAPPPPAPPSPSPSPSLPGSTVSEGESRPGARASTLSAPFDGGRVPANGTSVSGPDDILSFTRPDAERAPFPSVPEDLPPPPAGPAVDGFAEFDTLQTPEDLLAPSDAGEDETYDPFGNDPLLSSSPEPEPEVPAPRPLAGSEEGADSFFSFSDAPEADGPVPAPPVFEGGPWDEDAGFSQQGGDERRPFFGPVDGDPEPEPEPEPEVQMPATPLDRALSRLEQALDQAEGASGPLRTDLRPRAGARPDAAPAPDAPATGDAARERGASGPAADGRLPKISSGPVPSRSVRGRRVLEVLAAILIVVNVACISFLLLRDPIARLIPETARVYALLGVPLSAVDDRLIFQNTVEENSPPGVQPRSLTVRGYLHNPSETTPLPVDGILLQVFGADDTMLQWVRGEVSRKVLQPGESVEFEITMLNLSELAYSYRLSLAQGR</sequence>
<reference evidence="2" key="1">
    <citation type="submission" date="2020-10" db="EMBL/GenBank/DDBJ databases">
        <title>Genome sequence of the unusual species of purple photosynthetic bacteria, Phaeovibrio sulfidiphilus DSM 23193, type strain.</title>
        <authorList>
            <person name="Kyndt J.A."/>
            <person name="Meyer T.E."/>
        </authorList>
    </citation>
    <scope>NUCLEOTIDE SEQUENCE</scope>
    <source>
        <strain evidence="2">DSM 23193</strain>
    </source>
</reference>
<evidence type="ECO:0000313" key="3">
    <source>
        <dbReference type="Proteomes" id="UP000631034"/>
    </source>
</evidence>
<name>A0A8J7CCG2_9PROT</name>
<organism evidence="2 3">
    <name type="scientific">Phaeovibrio sulfidiphilus</name>
    <dbReference type="NCBI Taxonomy" id="1220600"/>
    <lineage>
        <taxon>Bacteria</taxon>
        <taxon>Pseudomonadati</taxon>
        <taxon>Pseudomonadota</taxon>
        <taxon>Alphaproteobacteria</taxon>
        <taxon>Rhodospirillales</taxon>
        <taxon>Rhodospirillaceae</taxon>
        <taxon>Phaeovibrio</taxon>
    </lineage>
</organism>
<proteinExistence type="predicted"/>
<feature type="region of interest" description="Disordered" evidence="1">
    <location>
        <begin position="263"/>
        <end position="324"/>
    </location>
</feature>
<evidence type="ECO:0000256" key="1">
    <source>
        <dbReference type="SAM" id="MobiDB-lite"/>
    </source>
</evidence>
<feature type="compositionally biased region" description="Acidic residues" evidence="1">
    <location>
        <begin position="232"/>
        <end position="242"/>
    </location>
</feature>